<accession>A0ABV9NTE7</accession>
<dbReference type="RefSeq" id="WP_377907815.1">
    <property type="nucleotide sequence ID" value="NZ_JBHSGK010000003.1"/>
</dbReference>
<organism evidence="2 3">
    <name type="scientific">Bacillus daqingensis</name>
    <dbReference type="NCBI Taxonomy" id="872396"/>
    <lineage>
        <taxon>Bacteria</taxon>
        <taxon>Bacillati</taxon>
        <taxon>Bacillota</taxon>
        <taxon>Bacilli</taxon>
        <taxon>Bacillales</taxon>
        <taxon>Bacillaceae</taxon>
        <taxon>Bacillus</taxon>
    </lineage>
</organism>
<feature type="transmembrane region" description="Helical" evidence="1">
    <location>
        <begin position="69"/>
        <end position="89"/>
    </location>
</feature>
<feature type="transmembrane region" description="Helical" evidence="1">
    <location>
        <begin position="45"/>
        <end position="62"/>
    </location>
</feature>
<proteinExistence type="predicted"/>
<keyword evidence="3" id="KW-1185">Reference proteome</keyword>
<gene>
    <name evidence="2" type="ORF">ACFO4L_01210</name>
</gene>
<keyword evidence="1" id="KW-0812">Transmembrane</keyword>
<reference evidence="3" key="1">
    <citation type="journal article" date="2019" name="Int. J. Syst. Evol. Microbiol.">
        <title>The Global Catalogue of Microorganisms (GCM) 10K type strain sequencing project: providing services to taxonomists for standard genome sequencing and annotation.</title>
        <authorList>
            <consortium name="The Broad Institute Genomics Platform"/>
            <consortium name="The Broad Institute Genome Sequencing Center for Infectious Disease"/>
            <person name="Wu L."/>
            <person name="Ma J."/>
        </authorList>
    </citation>
    <scope>NUCLEOTIDE SEQUENCE [LARGE SCALE GENOMIC DNA]</scope>
    <source>
        <strain evidence="3">JCM 12165</strain>
    </source>
</reference>
<keyword evidence="1" id="KW-1133">Transmembrane helix</keyword>
<dbReference type="Proteomes" id="UP001595896">
    <property type="component" value="Unassembled WGS sequence"/>
</dbReference>
<protein>
    <submittedName>
        <fullName evidence="2">TIGR04104 family putative zinc finger protein</fullName>
    </submittedName>
</protein>
<dbReference type="EMBL" id="JBHSGK010000003">
    <property type="protein sequence ID" value="MFC4735189.1"/>
    <property type="molecule type" value="Genomic_DNA"/>
</dbReference>
<evidence type="ECO:0000256" key="1">
    <source>
        <dbReference type="SAM" id="Phobius"/>
    </source>
</evidence>
<sequence>MKPSRCPCCSESFSYSQLIKLQFSRRCPACRRKLFLTRESQFKSSIPPVLMLCIPAFLMLIISPVSITFYLLTGAAMTVLIVAVQPWTLEFTDKEEALF</sequence>
<dbReference type="InterPro" id="IPR026369">
    <property type="entry name" value="CxxC_20_CxxC"/>
</dbReference>
<dbReference type="NCBIfam" id="TIGR04104">
    <property type="entry name" value="cxxc_20_cxxc"/>
    <property type="match status" value="1"/>
</dbReference>
<evidence type="ECO:0000313" key="3">
    <source>
        <dbReference type="Proteomes" id="UP001595896"/>
    </source>
</evidence>
<comment type="caution">
    <text evidence="2">The sequence shown here is derived from an EMBL/GenBank/DDBJ whole genome shotgun (WGS) entry which is preliminary data.</text>
</comment>
<keyword evidence="1" id="KW-0472">Membrane</keyword>
<evidence type="ECO:0000313" key="2">
    <source>
        <dbReference type="EMBL" id="MFC4735189.1"/>
    </source>
</evidence>
<name>A0ABV9NTE7_9BACI</name>